<accession>A0A4Y9QYN2</accession>
<dbReference type="SUPFAM" id="SSF88723">
    <property type="entry name" value="PIN domain-like"/>
    <property type="match status" value="1"/>
</dbReference>
<gene>
    <name evidence="2" type="ORF">E4S40_00345</name>
</gene>
<evidence type="ECO:0000259" key="1">
    <source>
        <dbReference type="Pfam" id="PF13470"/>
    </source>
</evidence>
<organism evidence="2 3">
    <name type="scientific">Algoriphagus kandeliae</name>
    <dbReference type="NCBI Taxonomy" id="2562278"/>
    <lineage>
        <taxon>Bacteria</taxon>
        <taxon>Pseudomonadati</taxon>
        <taxon>Bacteroidota</taxon>
        <taxon>Cytophagia</taxon>
        <taxon>Cytophagales</taxon>
        <taxon>Cyclobacteriaceae</taxon>
        <taxon>Algoriphagus</taxon>
    </lineage>
</organism>
<dbReference type="RefSeq" id="WP_135069170.1">
    <property type="nucleotide sequence ID" value="NZ_SPSB01000001.1"/>
</dbReference>
<evidence type="ECO:0000313" key="3">
    <source>
        <dbReference type="Proteomes" id="UP000297647"/>
    </source>
</evidence>
<keyword evidence="3" id="KW-1185">Reference proteome</keyword>
<comment type="caution">
    <text evidence="2">The sequence shown here is derived from an EMBL/GenBank/DDBJ whole genome shotgun (WGS) entry which is preliminary data.</text>
</comment>
<protein>
    <submittedName>
        <fullName evidence="2">PIN domain-containing protein</fullName>
    </submittedName>
</protein>
<sequence>MKIFFDVNVILDFFLERSPIQPLINQLFEKLEGGQIQGFISISVIQTCIYYLAQAKDYETTKGIARVCCQIFDFLDGDKLDVINALELDHLDIEDSIHYSICKYHQIEAIVTSDKDFLKLSNNYLPVLTPEELSRKLPSD</sequence>
<proteinExistence type="predicted"/>
<dbReference type="Pfam" id="PF13470">
    <property type="entry name" value="PIN_3"/>
    <property type="match status" value="1"/>
</dbReference>
<dbReference type="OrthoDB" id="1148871at2"/>
<dbReference type="Gene3D" id="3.40.50.1010">
    <property type="entry name" value="5'-nuclease"/>
    <property type="match status" value="1"/>
</dbReference>
<dbReference type="Proteomes" id="UP000297647">
    <property type="component" value="Unassembled WGS sequence"/>
</dbReference>
<dbReference type="CDD" id="cd09854">
    <property type="entry name" value="PIN_VapC-like"/>
    <property type="match status" value="1"/>
</dbReference>
<reference evidence="2 3" key="1">
    <citation type="submission" date="2019-03" db="EMBL/GenBank/DDBJ databases">
        <title>Algoriphagus sp. nov, a new strain isolated from root system soil of mangrove plant Kandelia.</title>
        <authorList>
            <person name="Yin Q."/>
            <person name="Wang K."/>
            <person name="Song Z."/>
        </authorList>
    </citation>
    <scope>NUCLEOTIDE SEQUENCE [LARGE SCALE GENOMIC DNA]</scope>
    <source>
        <strain evidence="2 3">XY-J91</strain>
    </source>
</reference>
<dbReference type="EMBL" id="SPSB01000001">
    <property type="protein sequence ID" value="TFV97140.1"/>
    <property type="molecule type" value="Genomic_DNA"/>
</dbReference>
<dbReference type="InterPro" id="IPR029060">
    <property type="entry name" value="PIN-like_dom_sf"/>
</dbReference>
<dbReference type="InterPro" id="IPR002716">
    <property type="entry name" value="PIN_dom"/>
</dbReference>
<evidence type="ECO:0000313" key="2">
    <source>
        <dbReference type="EMBL" id="TFV97140.1"/>
    </source>
</evidence>
<dbReference type="AlphaFoldDB" id="A0A4Y9QYN2"/>
<name>A0A4Y9QYN2_9BACT</name>
<feature type="domain" description="PIN" evidence="1">
    <location>
        <begin position="2"/>
        <end position="116"/>
    </location>
</feature>